<keyword evidence="4" id="KW-1185">Reference proteome</keyword>
<name>A0A495WZY7_9PSEU</name>
<feature type="region of interest" description="Disordered" evidence="1">
    <location>
        <begin position="50"/>
        <end position="82"/>
    </location>
</feature>
<dbReference type="OrthoDB" id="10001097at2"/>
<dbReference type="EMBL" id="RBXR01000001">
    <property type="protein sequence ID" value="RKT67200.1"/>
    <property type="molecule type" value="Genomic_DNA"/>
</dbReference>
<feature type="compositionally biased region" description="Low complexity" evidence="1">
    <location>
        <begin position="1"/>
        <end position="27"/>
    </location>
</feature>
<keyword evidence="2" id="KW-0812">Transmembrane</keyword>
<evidence type="ECO:0000313" key="4">
    <source>
        <dbReference type="Proteomes" id="UP000272729"/>
    </source>
</evidence>
<sequence>MDDSGSSSSSGDSSSSYDSGYESGYDSGPDERFDQADAYFDQNGGYDYDSQPGYYGHRPHDPYGHQGHVSHHGSSHHVHHFHHRSGRRRGMSLAGAPGWVQAFVWIGVILVVAGMGLFFLEMVSAMSSFGDTVSSPGPFGTTETYSSRRSGPDTSNVGGAFGLIFVGFVLAAIGAIGNASSRR</sequence>
<protein>
    <submittedName>
        <fullName evidence="3">Uncharacterized protein</fullName>
    </submittedName>
</protein>
<dbReference type="AlphaFoldDB" id="A0A495WZY7"/>
<proteinExistence type="predicted"/>
<feature type="region of interest" description="Disordered" evidence="1">
    <location>
        <begin position="1"/>
        <end position="35"/>
    </location>
</feature>
<feature type="transmembrane region" description="Helical" evidence="2">
    <location>
        <begin position="93"/>
        <end position="120"/>
    </location>
</feature>
<reference evidence="3 4" key="1">
    <citation type="submission" date="2018-10" db="EMBL/GenBank/DDBJ databases">
        <title>Sequencing the genomes of 1000 actinobacteria strains.</title>
        <authorList>
            <person name="Klenk H.-P."/>
        </authorList>
    </citation>
    <scope>NUCLEOTIDE SEQUENCE [LARGE SCALE GENOMIC DNA]</scope>
    <source>
        <strain evidence="3 4">DSM 43911</strain>
    </source>
</reference>
<evidence type="ECO:0000256" key="2">
    <source>
        <dbReference type="SAM" id="Phobius"/>
    </source>
</evidence>
<evidence type="ECO:0000313" key="3">
    <source>
        <dbReference type="EMBL" id="RKT67200.1"/>
    </source>
</evidence>
<keyword evidence="2" id="KW-0472">Membrane</keyword>
<dbReference type="RefSeq" id="WP_121217322.1">
    <property type="nucleotide sequence ID" value="NZ_JBIUBA010000048.1"/>
</dbReference>
<gene>
    <name evidence="3" type="ORF">DFJ66_0369</name>
</gene>
<evidence type="ECO:0000256" key="1">
    <source>
        <dbReference type="SAM" id="MobiDB-lite"/>
    </source>
</evidence>
<organism evidence="3 4">
    <name type="scientific">Saccharothrix variisporea</name>
    <dbReference type="NCBI Taxonomy" id="543527"/>
    <lineage>
        <taxon>Bacteria</taxon>
        <taxon>Bacillati</taxon>
        <taxon>Actinomycetota</taxon>
        <taxon>Actinomycetes</taxon>
        <taxon>Pseudonocardiales</taxon>
        <taxon>Pseudonocardiaceae</taxon>
        <taxon>Saccharothrix</taxon>
    </lineage>
</organism>
<accession>A0A495WZY7</accession>
<feature type="compositionally biased region" description="Basic residues" evidence="1">
    <location>
        <begin position="68"/>
        <end position="82"/>
    </location>
</feature>
<feature type="transmembrane region" description="Helical" evidence="2">
    <location>
        <begin position="157"/>
        <end position="177"/>
    </location>
</feature>
<comment type="caution">
    <text evidence="3">The sequence shown here is derived from an EMBL/GenBank/DDBJ whole genome shotgun (WGS) entry which is preliminary data.</text>
</comment>
<keyword evidence="2" id="KW-1133">Transmembrane helix</keyword>
<dbReference type="Proteomes" id="UP000272729">
    <property type="component" value="Unassembled WGS sequence"/>
</dbReference>